<feature type="chain" id="PRO_5022831644" description="Lipoprotein" evidence="1">
    <location>
        <begin position="24"/>
        <end position="210"/>
    </location>
</feature>
<dbReference type="AlphaFoldDB" id="A0A5C6XG19"/>
<organism evidence="2 3">
    <name type="scientific">Lujinxingia vulgaris</name>
    <dbReference type="NCBI Taxonomy" id="2600176"/>
    <lineage>
        <taxon>Bacteria</taxon>
        <taxon>Deltaproteobacteria</taxon>
        <taxon>Bradymonadales</taxon>
        <taxon>Lujinxingiaceae</taxon>
        <taxon>Lujinxingia</taxon>
    </lineage>
</organism>
<gene>
    <name evidence="2" type="ORF">FRC96_00060</name>
</gene>
<proteinExistence type="predicted"/>
<protein>
    <recommendedName>
        <fullName evidence="4">Lipoprotein</fullName>
    </recommendedName>
</protein>
<reference evidence="2 3" key="1">
    <citation type="submission" date="2019-08" db="EMBL/GenBank/DDBJ databases">
        <title>Bradymonadales sp. TMQ2.</title>
        <authorList>
            <person name="Liang Q."/>
        </authorList>
    </citation>
    <scope>NUCLEOTIDE SEQUENCE [LARGE SCALE GENOMIC DNA]</scope>
    <source>
        <strain evidence="2 3">TMQ2</strain>
    </source>
</reference>
<accession>A0A5C6XG19</accession>
<name>A0A5C6XG19_9DELT</name>
<sequence>MMLKSLPLLALSATALLAISACGEGDGPDTNQNRDQGSGCGLREDGQELFCIKEADKGTYLSNVAYGMIPPESSDSGGWEFMVYARNQGDEACPSDGAAPTDPFATIGPFQLNASNGRPLLHDDTAIELTHKGEMRRGTYADSNVLLGLDMNNPEMCTEDCYQQGGGLEFRVNAGITFDGEDLTTTEDAFYGSMNIPHCPELDHPGNGPG</sequence>
<evidence type="ECO:0000313" key="2">
    <source>
        <dbReference type="EMBL" id="TXD44753.1"/>
    </source>
</evidence>
<evidence type="ECO:0008006" key="4">
    <source>
        <dbReference type="Google" id="ProtNLM"/>
    </source>
</evidence>
<dbReference type="Proteomes" id="UP000321046">
    <property type="component" value="Unassembled WGS sequence"/>
</dbReference>
<comment type="caution">
    <text evidence="2">The sequence shown here is derived from an EMBL/GenBank/DDBJ whole genome shotgun (WGS) entry which is preliminary data.</text>
</comment>
<dbReference type="PROSITE" id="PS51257">
    <property type="entry name" value="PROKAR_LIPOPROTEIN"/>
    <property type="match status" value="1"/>
</dbReference>
<evidence type="ECO:0000313" key="3">
    <source>
        <dbReference type="Proteomes" id="UP000321046"/>
    </source>
</evidence>
<feature type="signal peptide" evidence="1">
    <location>
        <begin position="1"/>
        <end position="23"/>
    </location>
</feature>
<dbReference type="EMBL" id="VOSL01000001">
    <property type="protein sequence ID" value="TXD44753.1"/>
    <property type="molecule type" value="Genomic_DNA"/>
</dbReference>
<keyword evidence="1" id="KW-0732">Signal</keyword>
<evidence type="ECO:0000256" key="1">
    <source>
        <dbReference type="SAM" id="SignalP"/>
    </source>
</evidence>